<evidence type="ECO:0000313" key="10">
    <source>
        <dbReference type="EMBL" id="CAD7634464.1"/>
    </source>
</evidence>
<keyword evidence="5" id="KW-0808">Transferase</keyword>
<dbReference type="EMBL" id="OC869270">
    <property type="protein sequence ID" value="CAD7634464.1"/>
    <property type="molecule type" value="Genomic_DNA"/>
</dbReference>
<comment type="subunit">
    <text evidence="3">Homodimer.</text>
</comment>
<accession>A0A7R9L404</accession>
<comment type="cofactor">
    <cofactor evidence="1">
        <name>pyridoxal 5'-phosphate</name>
        <dbReference type="ChEBI" id="CHEBI:597326"/>
    </cofactor>
</comment>
<keyword evidence="4" id="KW-0963">Cytoplasm</keyword>
<name>A0A7R9L404_9ACAR</name>
<evidence type="ECO:0000256" key="3">
    <source>
        <dbReference type="ARBA" id="ARBA00011738"/>
    </source>
</evidence>
<evidence type="ECO:0000259" key="9">
    <source>
        <dbReference type="Pfam" id="PF00266"/>
    </source>
</evidence>
<evidence type="ECO:0000256" key="4">
    <source>
        <dbReference type="ARBA" id="ARBA00022490"/>
    </source>
</evidence>
<dbReference type="GO" id="GO:0005829">
    <property type="term" value="C:cytosol"/>
    <property type="evidence" value="ECO:0007669"/>
    <property type="project" value="UniProtKB-SubCell"/>
</dbReference>
<evidence type="ECO:0000256" key="2">
    <source>
        <dbReference type="ARBA" id="ARBA00004514"/>
    </source>
</evidence>
<dbReference type="AlphaFoldDB" id="A0A7R9L404"/>
<evidence type="ECO:0000256" key="6">
    <source>
        <dbReference type="ARBA" id="ARBA00037407"/>
    </source>
</evidence>
<sequence length="252" mass="27639">MANNETGVIQPIREIGANLAKTNAQRVANGLPKVGFHCDAAQAIGKVEVDVQDLRLDYLTIVGHKFYGPRSGALYRRKDSPLLPVVFGGGQEDGLRAGTENTPMIVGLATACELVHKNIDKYNEHFSALQTYFETQLKNKFNDLISINCQKCPFGRLPNTTSLAFHNCHNLMASEILNQTPNLRASLGAACHSSDAKASYVLIASGVSVETSQRTVRLSTGRDTTKEQIDRVVDQLFNAVNVLRSQRKQLNN</sequence>
<dbReference type="GO" id="GO:0016740">
    <property type="term" value="F:transferase activity"/>
    <property type="evidence" value="ECO:0007669"/>
    <property type="project" value="UniProtKB-KW"/>
</dbReference>
<dbReference type="PANTHER" id="PTHR11601:SF62">
    <property type="entry name" value="SELENOCYSTEINE LYASE"/>
    <property type="match status" value="1"/>
</dbReference>
<dbReference type="EMBL" id="CAJPIZ010014695">
    <property type="protein sequence ID" value="CAG2114894.1"/>
    <property type="molecule type" value="Genomic_DNA"/>
</dbReference>
<reference evidence="10" key="1">
    <citation type="submission" date="2020-11" db="EMBL/GenBank/DDBJ databases">
        <authorList>
            <person name="Tran Van P."/>
        </authorList>
    </citation>
    <scope>NUCLEOTIDE SEQUENCE</scope>
</reference>
<dbReference type="InterPro" id="IPR000192">
    <property type="entry name" value="Aminotrans_V_dom"/>
</dbReference>
<dbReference type="InterPro" id="IPR015421">
    <property type="entry name" value="PyrdxlP-dep_Trfase_major"/>
</dbReference>
<dbReference type="PANTHER" id="PTHR11601">
    <property type="entry name" value="CYSTEINE DESULFURYLASE FAMILY MEMBER"/>
    <property type="match status" value="1"/>
</dbReference>
<evidence type="ECO:0000256" key="7">
    <source>
        <dbReference type="ARBA" id="ARBA00039054"/>
    </source>
</evidence>
<dbReference type="EC" id="4.4.1.16" evidence="7"/>
<dbReference type="OrthoDB" id="10250117at2759"/>
<dbReference type="GO" id="GO:0009000">
    <property type="term" value="F:selenocysteine lyase activity"/>
    <property type="evidence" value="ECO:0007669"/>
    <property type="project" value="UniProtKB-EC"/>
</dbReference>
<dbReference type="Pfam" id="PF00266">
    <property type="entry name" value="Aminotran_5"/>
    <property type="match status" value="1"/>
</dbReference>
<gene>
    <name evidence="10" type="ORF">OSB1V03_LOCUS14860</name>
</gene>
<dbReference type="SUPFAM" id="SSF53383">
    <property type="entry name" value="PLP-dependent transferases"/>
    <property type="match status" value="1"/>
</dbReference>
<comment type="function">
    <text evidence="6">Catalyzes the decomposition of L-selenocysteine to L-alanine and elemental selenium.</text>
</comment>
<protein>
    <recommendedName>
        <fullName evidence="8">Selenocysteine lyase</fullName>
        <ecNumber evidence="7">4.4.1.16</ecNumber>
    </recommendedName>
</protein>
<proteinExistence type="predicted"/>
<dbReference type="Gene3D" id="3.90.1150.10">
    <property type="entry name" value="Aspartate Aminotransferase, domain 1"/>
    <property type="match status" value="1"/>
</dbReference>
<organism evidence="10">
    <name type="scientific">Medioppia subpectinata</name>
    <dbReference type="NCBI Taxonomy" id="1979941"/>
    <lineage>
        <taxon>Eukaryota</taxon>
        <taxon>Metazoa</taxon>
        <taxon>Ecdysozoa</taxon>
        <taxon>Arthropoda</taxon>
        <taxon>Chelicerata</taxon>
        <taxon>Arachnida</taxon>
        <taxon>Acari</taxon>
        <taxon>Acariformes</taxon>
        <taxon>Sarcoptiformes</taxon>
        <taxon>Oribatida</taxon>
        <taxon>Brachypylina</taxon>
        <taxon>Oppioidea</taxon>
        <taxon>Oppiidae</taxon>
        <taxon>Medioppia</taxon>
    </lineage>
</organism>
<dbReference type="Proteomes" id="UP000759131">
    <property type="component" value="Unassembled WGS sequence"/>
</dbReference>
<keyword evidence="11" id="KW-1185">Reference proteome</keyword>
<evidence type="ECO:0000256" key="1">
    <source>
        <dbReference type="ARBA" id="ARBA00001933"/>
    </source>
</evidence>
<feature type="domain" description="Aminotransferase class V" evidence="9">
    <location>
        <begin position="2"/>
        <end position="232"/>
    </location>
</feature>
<evidence type="ECO:0000256" key="5">
    <source>
        <dbReference type="ARBA" id="ARBA00022679"/>
    </source>
</evidence>
<evidence type="ECO:0000313" key="11">
    <source>
        <dbReference type="Proteomes" id="UP000759131"/>
    </source>
</evidence>
<dbReference type="InterPro" id="IPR015424">
    <property type="entry name" value="PyrdxlP-dep_Trfase"/>
</dbReference>
<dbReference type="Gene3D" id="3.40.640.10">
    <property type="entry name" value="Type I PLP-dependent aspartate aminotransferase-like (Major domain)"/>
    <property type="match status" value="1"/>
</dbReference>
<dbReference type="InterPro" id="IPR015422">
    <property type="entry name" value="PyrdxlP-dep_Trfase_small"/>
</dbReference>
<dbReference type="Gene3D" id="1.10.260.50">
    <property type="match status" value="1"/>
</dbReference>
<evidence type="ECO:0000256" key="8">
    <source>
        <dbReference type="ARBA" id="ARBA00040554"/>
    </source>
</evidence>
<comment type="subcellular location">
    <subcellularLocation>
        <location evidence="2">Cytoplasm</location>
        <location evidence="2">Cytosol</location>
    </subcellularLocation>
</comment>